<dbReference type="GO" id="GO:0006633">
    <property type="term" value="P:fatty acid biosynthetic process"/>
    <property type="evidence" value="ECO:0007669"/>
    <property type="project" value="TreeGrafter"/>
</dbReference>
<feature type="region of interest" description="N-terminal hotdog fold" evidence="4">
    <location>
        <begin position="954"/>
        <end position="1114"/>
    </location>
</feature>
<dbReference type="CDD" id="cd02440">
    <property type="entry name" value="AdoMet_MTases"/>
    <property type="match status" value="1"/>
</dbReference>
<dbReference type="InterPro" id="IPR050091">
    <property type="entry name" value="PKS_NRPS_Biosynth_Enz"/>
</dbReference>
<feature type="domain" description="Ketosynthase family 3 (KS3)" evidence="5">
    <location>
        <begin position="6"/>
        <end position="432"/>
    </location>
</feature>
<dbReference type="InterPro" id="IPR016036">
    <property type="entry name" value="Malonyl_transacylase_ACP-bd"/>
</dbReference>
<dbReference type="InterPro" id="IPR013968">
    <property type="entry name" value="PKS_KR"/>
</dbReference>
<dbReference type="InterPro" id="IPR016039">
    <property type="entry name" value="Thiolase-like"/>
</dbReference>
<evidence type="ECO:0000256" key="1">
    <source>
        <dbReference type="ARBA" id="ARBA00023002"/>
    </source>
</evidence>
<dbReference type="InterPro" id="IPR001227">
    <property type="entry name" value="Ac_transferase_dom_sf"/>
</dbReference>
<dbReference type="InterPro" id="IPR016035">
    <property type="entry name" value="Acyl_Trfase/lysoPLipase"/>
</dbReference>
<comment type="caution">
    <text evidence="7">The sequence shown here is derived from an EMBL/GenBank/DDBJ whole genome shotgun (WGS) entry which is preliminary data.</text>
</comment>
<dbReference type="InterPro" id="IPR020807">
    <property type="entry name" value="PKS_DH"/>
</dbReference>
<dbReference type="InterPro" id="IPR056501">
    <property type="entry name" value="NAD-bd_HRPKS_sdrA"/>
</dbReference>
<reference evidence="7 8" key="1">
    <citation type="submission" date="2018-05" db="EMBL/GenBank/DDBJ databases">
        <title>Genome sequencing and assembly of the regulated plant pathogen Lachnellula willkommii and related sister species for the development of diagnostic species identification markers.</title>
        <authorList>
            <person name="Giroux E."/>
            <person name="Bilodeau G."/>
        </authorList>
    </citation>
    <scope>NUCLEOTIDE SEQUENCE [LARGE SCALE GENOMIC DNA]</scope>
    <source>
        <strain evidence="7 8">CBS 172.35</strain>
    </source>
</reference>
<evidence type="ECO:0000313" key="7">
    <source>
        <dbReference type="EMBL" id="TVY93463.1"/>
    </source>
</evidence>
<feature type="non-terminal residue" evidence="7">
    <location>
        <position position="1938"/>
    </location>
</feature>
<feature type="active site" description="Proton acceptor; for dehydratase activity" evidence="4">
    <location>
        <position position="986"/>
    </location>
</feature>
<dbReference type="Proteomes" id="UP000315522">
    <property type="component" value="Unassembled WGS sequence"/>
</dbReference>
<dbReference type="SUPFAM" id="SSF53901">
    <property type="entry name" value="Thiolase-like"/>
    <property type="match status" value="1"/>
</dbReference>
<dbReference type="Pfam" id="PF23114">
    <property type="entry name" value="NAD-bd_HRPKS_sdrA"/>
    <property type="match status" value="1"/>
</dbReference>
<name>A0A559MKH9_9HELO</name>
<dbReference type="Gene3D" id="3.40.47.10">
    <property type="match status" value="1"/>
</dbReference>
<organism evidence="7 8">
    <name type="scientific">Lachnellula willkommii</name>
    <dbReference type="NCBI Taxonomy" id="215461"/>
    <lineage>
        <taxon>Eukaryota</taxon>
        <taxon>Fungi</taxon>
        <taxon>Dikarya</taxon>
        <taxon>Ascomycota</taxon>
        <taxon>Pezizomycotina</taxon>
        <taxon>Leotiomycetes</taxon>
        <taxon>Helotiales</taxon>
        <taxon>Lachnaceae</taxon>
        <taxon>Lachnellula</taxon>
    </lineage>
</organism>
<dbReference type="InterPro" id="IPR049900">
    <property type="entry name" value="PKS_mFAS_DH"/>
</dbReference>
<evidence type="ECO:0000259" key="6">
    <source>
        <dbReference type="PROSITE" id="PS52019"/>
    </source>
</evidence>
<dbReference type="InterPro" id="IPR014031">
    <property type="entry name" value="Ketoacyl_synth_C"/>
</dbReference>
<dbReference type="Pfam" id="PF00109">
    <property type="entry name" value="ketoacyl-synt"/>
    <property type="match status" value="1"/>
</dbReference>
<evidence type="ECO:0000256" key="3">
    <source>
        <dbReference type="ARBA" id="ARBA00023315"/>
    </source>
</evidence>
<dbReference type="GO" id="GO:0044550">
    <property type="term" value="P:secondary metabolite biosynthetic process"/>
    <property type="evidence" value="ECO:0007669"/>
    <property type="project" value="UniProtKB-ARBA"/>
</dbReference>
<dbReference type="InterPro" id="IPR014043">
    <property type="entry name" value="Acyl_transferase_dom"/>
</dbReference>
<dbReference type="SUPFAM" id="SSF51735">
    <property type="entry name" value="NAD(P)-binding Rossmann-fold domains"/>
    <property type="match status" value="1"/>
</dbReference>
<dbReference type="GO" id="GO:0016491">
    <property type="term" value="F:oxidoreductase activity"/>
    <property type="evidence" value="ECO:0007669"/>
    <property type="project" value="UniProtKB-KW"/>
</dbReference>
<keyword evidence="3" id="KW-0012">Acyltransferase</keyword>
<evidence type="ECO:0000256" key="2">
    <source>
        <dbReference type="ARBA" id="ARBA00023268"/>
    </source>
</evidence>
<dbReference type="Gene3D" id="3.10.129.110">
    <property type="entry name" value="Polyketide synthase dehydratase"/>
    <property type="match status" value="1"/>
</dbReference>
<dbReference type="GO" id="GO:0004312">
    <property type="term" value="F:fatty acid synthase activity"/>
    <property type="evidence" value="ECO:0007669"/>
    <property type="project" value="TreeGrafter"/>
</dbReference>
<dbReference type="EMBL" id="QGML01000128">
    <property type="protein sequence ID" value="TVY93463.1"/>
    <property type="molecule type" value="Genomic_DNA"/>
</dbReference>
<dbReference type="PROSITE" id="PS52019">
    <property type="entry name" value="PKS_MFAS_DH"/>
    <property type="match status" value="1"/>
</dbReference>
<keyword evidence="8" id="KW-1185">Reference proteome</keyword>
<keyword evidence="1" id="KW-0560">Oxidoreductase</keyword>
<dbReference type="InterPro" id="IPR032821">
    <property type="entry name" value="PKS_assoc"/>
</dbReference>
<dbReference type="Gene3D" id="3.40.50.720">
    <property type="entry name" value="NAD(P)-binding Rossmann-like Domain"/>
    <property type="match status" value="1"/>
</dbReference>
<dbReference type="InterPro" id="IPR049551">
    <property type="entry name" value="PKS_DH_C"/>
</dbReference>
<gene>
    <name evidence="7" type="primary">mokB</name>
    <name evidence="7" type="ORF">LAWI1_G001443</name>
</gene>
<dbReference type="SUPFAM" id="SSF53335">
    <property type="entry name" value="S-adenosyl-L-methionine-dependent methyltransferases"/>
    <property type="match status" value="1"/>
</dbReference>
<dbReference type="SMART" id="SM00825">
    <property type="entry name" value="PKS_KS"/>
    <property type="match status" value="1"/>
</dbReference>
<protein>
    <submittedName>
        <fullName evidence="7">Lovastatin diketide synthase</fullName>
    </submittedName>
</protein>
<dbReference type="InterPro" id="IPR014030">
    <property type="entry name" value="Ketoacyl_synth_N"/>
</dbReference>
<dbReference type="Pfam" id="PF02801">
    <property type="entry name" value="Ketoacyl-synt_C"/>
    <property type="match status" value="1"/>
</dbReference>
<dbReference type="SUPFAM" id="SSF55048">
    <property type="entry name" value="Probable ACP-binding domain of malonyl-CoA ACP transacylase"/>
    <property type="match status" value="1"/>
</dbReference>
<dbReference type="InterPro" id="IPR013217">
    <property type="entry name" value="Methyltransf_12"/>
</dbReference>
<dbReference type="Gene3D" id="3.40.50.150">
    <property type="entry name" value="Vaccinia Virus protein VP39"/>
    <property type="match status" value="1"/>
</dbReference>
<dbReference type="SUPFAM" id="SSF52151">
    <property type="entry name" value="FabD/lysophospholipase-like"/>
    <property type="match status" value="1"/>
</dbReference>
<dbReference type="Pfam" id="PF16197">
    <property type="entry name" value="KAsynt_C_assoc"/>
    <property type="match status" value="1"/>
</dbReference>
<evidence type="ECO:0000313" key="8">
    <source>
        <dbReference type="Proteomes" id="UP000315522"/>
    </source>
</evidence>
<evidence type="ECO:0000256" key="4">
    <source>
        <dbReference type="PROSITE-ProRule" id="PRU01363"/>
    </source>
</evidence>
<feature type="active site" description="Proton donor; for dehydratase activity" evidence="4">
    <location>
        <position position="1200"/>
    </location>
</feature>
<dbReference type="InterPro" id="IPR036291">
    <property type="entry name" value="NAD(P)-bd_dom_sf"/>
</dbReference>
<evidence type="ECO:0000259" key="5">
    <source>
        <dbReference type="PROSITE" id="PS52004"/>
    </source>
</evidence>
<keyword evidence="2" id="KW-0511">Multifunctional enzyme</keyword>
<dbReference type="CDD" id="cd00833">
    <property type="entry name" value="PKS"/>
    <property type="match status" value="1"/>
</dbReference>
<dbReference type="SMART" id="SM00826">
    <property type="entry name" value="PKS_DH"/>
    <property type="match status" value="1"/>
</dbReference>
<accession>A0A559MKH9</accession>
<dbReference type="InterPro" id="IPR029063">
    <property type="entry name" value="SAM-dependent_MTases_sf"/>
</dbReference>
<sequence>MASLNLEPIAVIGFAVKFPQEASNAAAFWDLLLRGGSARTNVPADRYNAGSFHRADGIKAKTGTIKTTHGHFIAESLDRFDAPFFSITPHEAECMDPQQRWLLESTYHALENAGLTLDRVDGSSTSVHVGCFMNDHETMVYKDLEMPHTYQSTGNASALLANRISWFYNLHGPSISVNTACSGSLVALHLACQSLRTGETQMGLVCGSNLIFAPETTVGLSNLNLLSPHGKCYSFDERANGYARGEGIASLVIKPLSSAIRDGDNIRALIRGTGVNSDGRTPGIIKPSSDAQIALIRDTYKRFGVDPSLTRYFEAHATGTQVGDPLEAKTIATVFDHEQRGNSPLFVGALKTNIGHLEGASGIAGVIKTILVLENSLIPPNIWLDKVNPAIKEEWDLTFPRRVVPFPAEEIRRASVNSFGFGGTNAHVILDDAETFPNYQDFQGDWPLQPQNTSHQNNGLNPALKLLTWSAADENGITRLREAHNTHFINSSYAETRDREEEYLEKLAYTLCLRRTHLPWRTFSICGSSKDLLNLEFAAATRTNPKHQMCYIFSGQGAQWTSMGQGLLSYKCFRQSMEQSDAILRDMGCQFSILEKLYEQGGSHDSELDLPEFCQPISTAFQIALVELLASWGIEPSVVIGHSSGEIAAAFCAGFVTKNNALKLAFFRGVAVGAAYQINSRRGGMMTVRLDRESCEEMLSRHSKRPDLLQQPIQMVCYNSPQNVTLSGDSDEIQRLEPLLESKGIPARILNVKIAYHNTHHMQTAASIYRTFIDDLSSNTFDKEKLPTSKCSLVSTVHGKIFGPGSQSSEICVPNYWIKNLLSPVRFTDAVQKVVSLLNIKDALLETHFVEIGPHSTMKSALQETLPKQWSVDRCYSSMLSRQQPSMLTALTVAGRLHCLGYPVSLEAVNRLSLAKGRGKFLSDLPPYPFDHSKHRWLESRASKNYRLRSVSYHDFLGTPGRDWNPLQPQWNDRITLQEKSFIKDHKVSDKRSLSDLHFSLPTLFLILSNPPWQISGSYLYPAAGMLVMAIEAVRQLDNSNGQPSGYRFKDVVFSSSLVVPETNQGIETQFRLQQNESLSSLLETHYEFRLYMCDHGVWTQCCHGFIIVEYQKFDLDSSQRAIEKHKETWQMCRSSAAHKDFYANLRSSGLQYGPSFQIVDQICYGDGHTGIADIDIQRQLTLTPENTQSEYLIHPAALDCILQTAFLGISQGGNVAVPALVPTAIKELWISANVAQHSYGDSGVEVSAQSFLDEPRSHSVKYISLWKNDHQPFLLGDLTLRKFGGATPSSKMQKHQEGHVSLYQIEWKPHVDFLPKEFRFSSDQKHPQPEKIENVRLTEHVCLLAMSEILEAINAKEFSNSDRPVHLKKYLAWMQHESVLRKNSDSWADVIAKREEIPEFLERLLQKVKSLGPEGKVIVKLYKVLLQIFQGDVDPLQILFADDTLAQYYRLENPPPEVTSGIQKYVDYMTHSNPGLRVLEIGAGTGGMTKGILDIIGGSRSTPEGAADERARFSEYMFTDISPAFFKAATDQFGRNGFICKTLNIEKDSEGQGFSPGSYDLIIASNVLHATRCLSSTLSNTWKLLKPGGTDLIIDGVDKSTALSGAMISTAREHHSDEDENPSAIPSVTVLRTEASVLQQTLASSIKNMGIKSGAQVSIVDNSQETDGAVCVLLQTMDRFLFENPLQKEFRALKSTIRSAKNLLWVTQQRGSESDTCQQDAILGLSRSILSETEGLNIVILRLQHAASTERATQRIWAVLRQYFKTTKATHTHFLNEEFVEIDGVLCVGRLLLAKGLETRIQALKSQYRLSGLEQNAIVNHELGHEKSNSQVEATGQHQDFSISSTQDAQPVIPGSINNASPPTTRQPTLPGNHMFHSHATYIITGGLGGLGKSIARWMVSNGAQNLLFLSRQGGENSTAKVFLDDLKASGVTVFAP</sequence>
<dbReference type="SMART" id="SM00827">
    <property type="entry name" value="PKS_AT"/>
    <property type="match status" value="1"/>
</dbReference>
<dbReference type="PANTHER" id="PTHR43775:SF29">
    <property type="entry name" value="ASPERFURANONE POLYKETIDE SYNTHASE AFOG-RELATED"/>
    <property type="match status" value="1"/>
</dbReference>
<keyword evidence="3" id="KW-0808">Transferase</keyword>
<dbReference type="Pfam" id="PF08242">
    <property type="entry name" value="Methyltransf_12"/>
    <property type="match status" value="1"/>
</dbReference>
<proteinExistence type="predicted"/>
<feature type="domain" description="PKS/mFAS DH" evidence="6">
    <location>
        <begin position="954"/>
        <end position="1290"/>
    </location>
</feature>
<dbReference type="Pfam" id="PF14765">
    <property type="entry name" value="PS-DH"/>
    <property type="match status" value="1"/>
</dbReference>
<dbReference type="InterPro" id="IPR020841">
    <property type="entry name" value="PKS_Beta-ketoAc_synthase_dom"/>
</dbReference>
<dbReference type="PANTHER" id="PTHR43775">
    <property type="entry name" value="FATTY ACID SYNTHASE"/>
    <property type="match status" value="1"/>
</dbReference>
<dbReference type="Pfam" id="PF08659">
    <property type="entry name" value="KR"/>
    <property type="match status" value="1"/>
</dbReference>
<dbReference type="PROSITE" id="PS52004">
    <property type="entry name" value="KS3_2"/>
    <property type="match status" value="1"/>
</dbReference>
<dbReference type="InterPro" id="IPR042104">
    <property type="entry name" value="PKS_dehydratase_sf"/>
</dbReference>
<feature type="region of interest" description="C-terminal hotdog fold" evidence="4">
    <location>
        <begin position="1134"/>
        <end position="1290"/>
    </location>
</feature>
<dbReference type="Gene3D" id="3.40.366.10">
    <property type="entry name" value="Malonyl-Coenzyme A Acyl Carrier Protein, domain 2"/>
    <property type="match status" value="1"/>
</dbReference>
<dbReference type="Pfam" id="PF00698">
    <property type="entry name" value="Acyl_transf_1"/>
    <property type="match status" value="1"/>
</dbReference>